<gene>
    <name evidence="1" type="ORF">CTRU02_206823</name>
</gene>
<dbReference type="EMBL" id="VUJX02000004">
    <property type="protein sequence ID" value="KAL0937092.1"/>
    <property type="molecule type" value="Genomic_DNA"/>
</dbReference>
<name>A0ACC3YYX2_COLTU</name>
<keyword evidence="1" id="KW-0489">Methyltransferase</keyword>
<reference evidence="1 2" key="1">
    <citation type="journal article" date="2020" name="Phytopathology">
        <title>Genome Sequence Resources of Colletotrichum truncatum, C. plurivorum, C. musicola, and C. sojae: Four Species Pathogenic to Soybean (Glycine max).</title>
        <authorList>
            <person name="Rogerio F."/>
            <person name="Boufleur T.R."/>
            <person name="Ciampi-Guillardi M."/>
            <person name="Sukno S.A."/>
            <person name="Thon M.R."/>
            <person name="Massola Junior N.S."/>
            <person name="Baroncelli R."/>
        </authorList>
    </citation>
    <scope>NUCLEOTIDE SEQUENCE [LARGE SCALE GENOMIC DNA]</scope>
    <source>
        <strain evidence="1 2">CMES1059</strain>
    </source>
</reference>
<proteinExistence type="predicted"/>
<evidence type="ECO:0000313" key="2">
    <source>
        <dbReference type="Proteomes" id="UP000805649"/>
    </source>
</evidence>
<organism evidence="1 2">
    <name type="scientific">Colletotrichum truncatum</name>
    <name type="common">Anthracnose fungus</name>
    <name type="synonym">Colletotrichum capsici</name>
    <dbReference type="NCBI Taxonomy" id="5467"/>
    <lineage>
        <taxon>Eukaryota</taxon>
        <taxon>Fungi</taxon>
        <taxon>Dikarya</taxon>
        <taxon>Ascomycota</taxon>
        <taxon>Pezizomycotina</taxon>
        <taxon>Sordariomycetes</taxon>
        <taxon>Hypocreomycetidae</taxon>
        <taxon>Glomerellales</taxon>
        <taxon>Glomerellaceae</taxon>
        <taxon>Colletotrichum</taxon>
        <taxon>Colletotrichum truncatum species complex</taxon>
    </lineage>
</organism>
<comment type="caution">
    <text evidence="1">The sequence shown here is derived from an EMBL/GenBank/DDBJ whole genome shotgun (WGS) entry which is preliminary data.</text>
</comment>
<evidence type="ECO:0000313" key="1">
    <source>
        <dbReference type="EMBL" id="KAL0937092.1"/>
    </source>
</evidence>
<dbReference type="Proteomes" id="UP000805649">
    <property type="component" value="Unassembled WGS sequence"/>
</dbReference>
<accession>A0ACC3YYX2</accession>
<protein>
    <submittedName>
        <fullName evidence="1">Methyltransferase</fullName>
    </submittedName>
</protein>
<keyword evidence="2" id="KW-1185">Reference proteome</keyword>
<keyword evidence="1" id="KW-0808">Transferase</keyword>
<sequence>MGRDVDAVTGDPSVGESARRRADCVGSTRDREDHKNRRRHSRQSAAQAFSVTDENDDDDDSDAGSDYSSVSVDELPPIRAYGHTYHGSGILLMPNDESERARLEIQHQLFKLCLEGGLTATKLPTDRPLNILDIGAGTGNWAVEMAQQYPLAKIMGVDMSAALLPTNVPPNVVFEVEDATDPWAREKDSLDFVHMRNLVGGGVPDWKVVIQQAYEHLKPGGLIEFSEVRTRYFDLIDSSGDEPTTRAKEEDKEGPMTACREFEVRFGQMAKIAGVDFDPIPKIPAILTDVGFERVGRWSDLVPIQAVGHDEKMVRKGAEFAHMLEYGLENYSLAVFGKGGWDENDTRALLQRVHKESRDPANEAYGKVSFVTARKPMQ</sequence>